<dbReference type="AlphaFoldDB" id="A0A427YEZ1"/>
<keyword evidence="3" id="KW-1185">Reference proteome</keyword>
<protein>
    <submittedName>
        <fullName evidence="2">Uncharacterized protein</fullName>
    </submittedName>
</protein>
<comment type="caution">
    <text evidence="2">The sequence shown here is derived from an EMBL/GenBank/DDBJ whole genome shotgun (WGS) entry which is preliminary data.</text>
</comment>
<dbReference type="Proteomes" id="UP000279259">
    <property type="component" value="Unassembled WGS sequence"/>
</dbReference>
<dbReference type="OrthoDB" id="10412469at2759"/>
<proteinExistence type="predicted"/>
<feature type="region of interest" description="Disordered" evidence="1">
    <location>
        <begin position="188"/>
        <end position="225"/>
    </location>
</feature>
<sequence length="442" mass="49161">MSSDNGDDTSASSVSSLAELPPCSCRGCKLPEPLDWSCLEQPLDERVLAAVAWVASLGRSIDHFLKLDDESLWSLAIYLDPWDPVTTRLIGHRVANVSGEDFELRISGIQLLRAFLQVPEAQDEVLRQLIRNNRPIREIIFELLSIDLATGLEWFRDVAETESVEWLGSYCDLLEWILGLPLTVAPLHGQTQERPPESQGHQCPPPSSLPPTDPAPDASCSSSCPPAPPTLKTSITLEEPTNAHWLHLVGMVIAHRSPPDLADRAYLLLEKTATMVPWGMRSIWAKRTYAAILTRECSSEHARDSKIRSFARLIRGGQLKMDSSSGYRLRLIFFAHHGIGIIRLAEVPSRCPEARELVASVVFATCQLTQRGHGVDIGVLQNTEERHTADDQSVPLDPSERRLLYKSVLKTLNKIIQVNGRQSRMMSLFLRIADADSGAQFE</sequence>
<dbReference type="EMBL" id="RSCD01000013">
    <property type="protein sequence ID" value="RSH89514.1"/>
    <property type="molecule type" value="Genomic_DNA"/>
</dbReference>
<gene>
    <name evidence="2" type="ORF">EHS25_002064</name>
</gene>
<evidence type="ECO:0000256" key="1">
    <source>
        <dbReference type="SAM" id="MobiDB-lite"/>
    </source>
</evidence>
<organism evidence="2 3">
    <name type="scientific">Saitozyma podzolica</name>
    <dbReference type="NCBI Taxonomy" id="1890683"/>
    <lineage>
        <taxon>Eukaryota</taxon>
        <taxon>Fungi</taxon>
        <taxon>Dikarya</taxon>
        <taxon>Basidiomycota</taxon>
        <taxon>Agaricomycotina</taxon>
        <taxon>Tremellomycetes</taxon>
        <taxon>Tremellales</taxon>
        <taxon>Trimorphomycetaceae</taxon>
        <taxon>Saitozyma</taxon>
    </lineage>
</organism>
<reference evidence="2 3" key="1">
    <citation type="submission" date="2018-11" db="EMBL/GenBank/DDBJ databases">
        <title>Genome sequence of Saitozyma podzolica DSM 27192.</title>
        <authorList>
            <person name="Aliyu H."/>
            <person name="Gorte O."/>
            <person name="Ochsenreither K."/>
        </authorList>
    </citation>
    <scope>NUCLEOTIDE SEQUENCE [LARGE SCALE GENOMIC DNA]</scope>
    <source>
        <strain evidence="2 3">DSM 27192</strain>
    </source>
</reference>
<feature type="compositionally biased region" description="Pro residues" evidence="1">
    <location>
        <begin position="203"/>
        <end position="214"/>
    </location>
</feature>
<name>A0A427YEZ1_9TREE</name>
<accession>A0A427YEZ1</accession>
<feature type="compositionally biased region" description="Low complexity" evidence="1">
    <location>
        <begin position="215"/>
        <end position="224"/>
    </location>
</feature>
<evidence type="ECO:0000313" key="2">
    <source>
        <dbReference type="EMBL" id="RSH89514.1"/>
    </source>
</evidence>
<evidence type="ECO:0000313" key="3">
    <source>
        <dbReference type="Proteomes" id="UP000279259"/>
    </source>
</evidence>